<sequence length="795" mass="89720">MVTTGTSPPSPQALQSELEKMNVGTDVADDSNDSSDTESQASSLPSSVDPSPGCDDNHREKVRNNNIPENPFDSESSRILFDAIDRLQSFGVSGKLEIPQLVIVGGQSSGKSSLLQSLTEIPFPVGKGCCTRFATRIVSRRTAPGSDNVVKITITEPEVEDIFDYPFDDTYEDYNYVSDHLGVEEFKNIMEEVSTKYMGIKSGEGIGKKNFAAEVLRIELSGPSRSYFSILDVPGIFSFPYLVNESEMHGIKRMVEGYMRQPANIVICVADAVTDLSNQEIFKLAASLVDKNRLVGVFTKCDMLHDPTEVCNVPIPTIVDIASGNGDHAEKTMHGGWFVVRNRAEKDGDELNPKEAENQLFSQPVWKKIREDRRGSSMLKKHLGNLLCARIRANFPSLQGSIRRLLLDAQASRRNFGDARPSHHLRQQYLRDVVDRYHHVAVKTLKSPGSLSEEVLRVRSIVREANESFTADMRHNGHSHQFEDEEIEPTEKLANAMAEHYSDNPPIVQHTPKSPSRHKSSQPLRGQSGPKKPFVEEIRNQLRLWQATELPGLINTEVIKVLYKQQSENWQHIAEKHIATVASSIETASNKILQDVCSHSGDSTILFEELSKVLDQFQRQTKDKALMELREHCRRERQSHLQTTDVRFHQNLQTLRSIRLLNAYGSMPKRDGELSDPRAHLGAFYHHCHHSMEDNMVGDVHDVVKVYYQLSIEAFIRYVTNDIIEDFISYAEGPLMGLSTDWIFGLTEEEVERFAREDDDTVKKRAHFDGIIEKLQLAEEIAEKARKQTRSLGDL</sequence>
<evidence type="ECO:0000313" key="1">
    <source>
        <dbReference type="EMBL" id="KAL0938434.1"/>
    </source>
</evidence>
<keyword evidence="2" id="KW-1185">Reference proteome</keyword>
<organism evidence="1 2">
    <name type="scientific">Colletotrichum truncatum</name>
    <name type="common">Anthracnose fungus</name>
    <name type="synonym">Colletotrichum capsici</name>
    <dbReference type="NCBI Taxonomy" id="5467"/>
    <lineage>
        <taxon>Eukaryota</taxon>
        <taxon>Fungi</taxon>
        <taxon>Dikarya</taxon>
        <taxon>Ascomycota</taxon>
        <taxon>Pezizomycotina</taxon>
        <taxon>Sordariomycetes</taxon>
        <taxon>Hypocreomycetidae</taxon>
        <taxon>Glomerellales</taxon>
        <taxon>Glomerellaceae</taxon>
        <taxon>Colletotrichum</taxon>
        <taxon>Colletotrichum truncatum species complex</taxon>
    </lineage>
</organism>
<reference evidence="1 2" key="1">
    <citation type="journal article" date="2020" name="Phytopathology">
        <title>Genome Sequence Resources of Colletotrichum truncatum, C. plurivorum, C. musicola, and C. sojae: Four Species Pathogenic to Soybean (Glycine max).</title>
        <authorList>
            <person name="Rogerio F."/>
            <person name="Boufleur T.R."/>
            <person name="Ciampi-Guillardi M."/>
            <person name="Sukno S.A."/>
            <person name="Thon M.R."/>
            <person name="Massola Junior N.S."/>
            <person name="Baroncelli R."/>
        </authorList>
    </citation>
    <scope>NUCLEOTIDE SEQUENCE [LARGE SCALE GENOMIC DNA]</scope>
    <source>
        <strain evidence="1 2">CMES1059</strain>
    </source>
</reference>
<gene>
    <name evidence="1" type="ORF">CTRU02_205044</name>
</gene>
<evidence type="ECO:0000313" key="2">
    <source>
        <dbReference type="Proteomes" id="UP000805649"/>
    </source>
</evidence>
<accession>A0ACC3Z2W3</accession>
<name>A0ACC3Z2W3_COLTU</name>
<comment type="caution">
    <text evidence="1">The sequence shown here is derived from an EMBL/GenBank/DDBJ whole genome shotgun (WGS) entry which is preliminary data.</text>
</comment>
<dbReference type="EMBL" id="VUJX02000003">
    <property type="protein sequence ID" value="KAL0938434.1"/>
    <property type="molecule type" value="Genomic_DNA"/>
</dbReference>
<dbReference type="Proteomes" id="UP000805649">
    <property type="component" value="Unassembled WGS sequence"/>
</dbReference>
<protein>
    <submittedName>
        <fullName evidence="1">Vacuolar sorting protein vps1</fullName>
    </submittedName>
</protein>
<proteinExistence type="predicted"/>